<evidence type="ECO:0000256" key="1">
    <source>
        <dbReference type="ARBA" id="ARBA00004141"/>
    </source>
</evidence>
<dbReference type="GO" id="GO:0016020">
    <property type="term" value="C:membrane"/>
    <property type="evidence" value="ECO:0007669"/>
    <property type="project" value="UniProtKB-SubCell"/>
</dbReference>
<name>A0A6A6D5U7_9PEZI</name>
<feature type="transmembrane region" description="Helical" evidence="7">
    <location>
        <begin position="152"/>
        <end position="174"/>
    </location>
</feature>
<gene>
    <name evidence="8" type="ORF">K469DRAFT_685435</name>
</gene>
<feature type="transmembrane region" description="Helical" evidence="7">
    <location>
        <begin position="329"/>
        <end position="346"/>
    </location>
</feature>
<sequence>MDKTPGPEIAHDEDVSQKREDIHNPSDASLEEGSHFDDPKRNARLARRFDWHILPLCAWVYLLNYLDRGNIGNAKVLNQETGDSLLLQTGMGANEYAITVSLFSVAYALFEVPSNWIMKNYVRPSLWLGILLFAWGAFTMSFSGVQNFPTVVILRFFIGVFEAGFFPGIVYLTTFWYRVEERSVRIAFVLASATAAGAFGGCIAYGVGHMNQVAGLEGFRWLSIIEGLVTVLSVLLVVFFLPDYPSRAPFLNSEDKKFAEGRLQRQGGGFTKTHATKAEIIETCFSPRMLAHYSAYVTDCVPLGSLTFFTPTIVNGLGYSSIEAQLMTVPPWIVGYVVCLTLAWSADHFNARGWHITLSSVLGGIGWLTAGLLPADAYLQRYGCLMLCACGAFPSAGPLSAWVTCNVPSIVTMGVATALNNSAAGISQVIAQWIWRASEADRGYPTGNFVCAGASFVTATIAVGLRLHYGRLNRIGGTDASGKKRVWLY</sequence>
<evidence type="ECO:0000256" key="2">
    <source>
        <dbReference type="ARBA" id="ARBA00022448"/>
    </source>
</evidence>
<keyword evidence="2" id="KW-0813">Transport</keyword>
<reference evidence="8" key="1">
    <citation type="journal article" date="2020" name="Stud. Mycol.">
        <title>101 Dothideomycetes genomes: a test case for predicting lifestyles and emergence of pathogens.</title>
        <authorList>
            <person name="Haridas S."/>
            <person name="Albert R."/>
            <person name="Binder M."/>
            <person name="Bloem J."/>
            <person name="Labutti K."/>
            <person name="Salamov A."/>
            <person name="Andreopoulos B."/>
            <person name="Baker S."/>
            <person name="Barry K."/>
            <person name="Bills G."/>
            <person name="Bluhm B."/>
            <person name="Cannon C."/>
            <person name="Castanera R."/>
            <person name="Culley D."/>
            <person name="Daum C."/>
            <person name="Ezra D."/>
            <person name="Gonzalez J."/>
            <person name="Henrissat B."/>
            <person name="Kuo A."/>
            <person name="Liang C."/>
            <person name="Lipzen A."/>
            <person name="Lutzoni F."/>
            <person name="Magnuson J."/>
            <person name="Mondo S."/>
            <person name="Nolan M."/>
            <person name="Ohm R."/>
            <person name="Pangilinan J."/>
            <person name="Park H.-J."/>
            <person name="Ramirez L."/>
            <person name="Alfaro M."/>
            <person name="Sun H."/>
            <person name="Tritt A."/>
            <person name="Yoshinaga Y."/>
            <person name="Zwiers L.-H."/>
            <person name="Turgeon B."/>
            <person name="Goodwin S."/>
            <person name="Spatafora J."/>
            <person name="Crous P."/>
            <person name="Grigoriev I."/>
        </authorList>
    </citation>
    <scope>NUCLEOTIDE SEQUENCE</scope>
    <source>
        <strain evidence="8">CBS 207.26</strain>
    </source>
</reference>
<dbReference type="EMBL" id="ML994778">
    <property type="protein sequence ID" value="KAF2174737.1"/>
    <property type="molecule type" value="Genomic_DNA"/>
</dbReference>
<dbReference type="PANTHER" id="PTHR43791">
    <property type="entry name" value="PERMEASE-RELATED"/>
    <property type="match status" value="1"/>
</dbReference>
<feature type="transmembrane region" description="Helical" evidence="7">
    <location>
        <begin position="352"/>
        <end position="375"/>
    </location>
</feature>
<feature type="compositionally biased region" description="Basic and acidic residues" evidence="6">
    <location>
        <begin position="1"/>
        <end position="24"/>
    </location>
</feature>
<feature type="transmembrane region" description="Helical" evidence="7">
    <location>
        <begin position="446"/>
        <end position="465"/>
    </location>
</feature>
<dbReference type="Proteomes" id="UP000800200">
    <property type="component" value="Unassembled WGS sequence"/>
</dbReference>
<keyword evidence="3 7" id="KW-0812">Transmembrane</keyword>
<dbReference type="FunFam" id="1.20.1250.20:FF:000013">
    <property type="entry name" value="MFS general substrate transporter"/>
    <property type="match status" value="1"/>
</dbReference>
<dbReference type="OrthoDB" id="3639251at2759"/>
<feature type="region of interest" description="Disordered" evidence="6">
    <location>
        <begin position="1"/>
        <end position="36"/>
    </location>
</feature>
<evidence type="ECO:0000256" key="6">
    <source>
        <dbReference type="SAM" id="MobiDB-lite"/>
    </source>
</evidence>
<evidence type="ECO:0000313" key="9">
    <source>
        <dbReference type="Proteomes" id="UP000800200"/>
    </source>
</evidence>
<dbReference type="Pfam" id="PF07690">
    <property type="entry name" value="MFS_1"/>
    <property type="match status" value="1"/>
</dbReference>
<dbReference type="PANTHER" id="PTHR43791:SF49">
    <property type="entry name" value="TRANSPORTER, PUTATIVE (AFU_ORTHOLOGUE AFUA_4G04250)-RELATED"/>
    <property type="match status" value="1"/>
</dbReference>
<evidence type="ECO:0000256" key="3">
    <source>
        <dbReference type="ARBA" id="ARBA00022692"/>
    </source>
</evidence>
<evidence type="ECO:0000256" key="5">
    <source>
        <dbReference type="ARBA" id="ARBA00023136"/>
    </source>
</evidence>
<dbReference type="GO" id="GO:0022857">
    <property type="term" value="F:transmembrane transporter activity"/>
    <property type="evidence" value="ECO:0007669"/>
    <property type="project" value="InterPro"/>
</dbReference>
<dbReference type="FunFam" id="1.20.1250.20:FF:000057">
    <property type="entry name" value="MFS general substrate transporter"/>
    <property type="match status" value="1"/>
</dbReference>
<organism evidence="8 9">
    <name type="scientific">Zopfia rhizophila CBS 207.26</name>
    <dbReference type="NCBI Taxonomy" id="1314779"/>
    <lineage>
        <taxon>Eukaryota</taxon>
        <taxon>Fungi</taxon>
        <taxon>Dikarya</taxon>
        <taxon>Ascomycota</taxon>
        <taxon>Pezizomycotina</taxon>
        <taxon>Dothideomycetes</taxon>
        <taxon>Dothideomycetes incertae sedis</taxon>
        <taxon>Zopfiaceae</taxon>
        <taxon>Zopfia</taxon>
    </lineage>
</organism>
<dbReference type="SUPFAM" id="SSF103473">
    <property type="entry name" value="MFS general substrate transporter"/>
    <property type="match status" value="1"/>
</dbReference>
<evidence type="ECO:0000256" key="4">
    <source>
        <dbReference type="ARBA" id="ARBA00022989"/>
    </source>
</evidence>
<evidence type="ECO:0000256" key="7">
    <source>
        <dbReference type="SAM" id="Phobius"/>
    </source>
</evidence>
<keyword evidence="5 7" id="KW-0472">Membrane</keyword>
<feature type="transmembrane region" description="Helical" evidence="7">
    <location>
        <begin position="186"/>
        <end position="207"/>
    </location>
</feature>
<dbReference type="InterPro" id="IPR036259">
    <property type="entry name" value="MFS_trans_sf"/>
</dbReference>
<feature type="transmembrane region" description="Helical" evidence="7">
    <location>
        <begin position="126"/>
        <end position="146"/>
    </location>
</feature>
<proteinExistence type="predicted"/>
<dbReference type="AlphaFoldDB" id="A0A6A6D5U7"/>
<evidence type="ECO:0000313" key="8">
    <source>
        <dbReference type="EMBL" id="KAF2174737.1"/>
    </source>
</evidence>
<protein>
    <submittedName>
        <fullName evidence="8">MFS general substrate transporter</fullName>
    </submittedName>
</protein>
<keyword evidence="9" id="KW-1185">Reference proteome</keyword>
<feature type="transmembrane region" description="Helical" evidence="7">
    <location>
        <begin position="219"/>
        <end position="241"/>
    </location>
</feature>
<dbReference type="Gene3D" id="1.20.1250.20">
    <property type="entry name" value="MFS general substrate transporter like domains"/>
    <property type="match status" value="2"/>
</dbReference>
<comment type="subcellular location">
    <subcellularLocation>
        <location evidence="1">Membrane</location>
        <topology evidence="1">Multi-pass membrane protein</topology>
    </subcellularLocation>
</comment>
<feature type="transmembrane region" description="Helical" evidence="7">
    <location>
        <begin position="96"/>
        <end position="114"/>
    </location>
</feature>
<dbReference type="InterPro" id="IPR011701">
    <property type="entry name" value="MFS"/>
</dbReference>
<keyword evidence="4 7" id="KW-1133">Transmembrane helix</keyword>
<accession>A0A6A6D5U7</accession>